<dbReference type="PANTHER" id="PTHR43439">
    <property type="entry name" value="PHENYLACETATE-COENZYME A LIGASE"/>
    <property type="match status" value="1"/>
</dbReference>
<dbReference type="Pfam" id="PF00501">
    <property type="entry name" value="AMP-binding"/>
    <property type="match status" value="1"/>
</dbReference>
<dbReference type="PROSITE" id="PS00455">
    <property type="entry name" value="AMP_BINDING"/>
    <property type="match status" value="1"/>
</dbReference>
<organism evidence="4 5">
    <name type="scientific">Roridomyces roridus</name>
    <dbReference type="NCBI Taxonomy" id="1738132"/>
    <lineage>
        <taxon>Eukaryota</taxon>
        <taxon>Fungi</taxon>
        <taxon>Dikarya</taxon>
        <taxon>Basidiomycota</taxon>
        <taxon>Agaricomycotina</taxon>
        <taxon>Agaricomycetes</taxon>
        <taxon>Agaricomycetidae</taxon>
        <taxon>Agaricales</taxon>
        <taxon>Marasmiineae</taxon>
        <taxon>Mycenaceae</taxon>
        <taxon>Roridomyces</taxon>
    </lineage>
</organism>
<keyword evidence="5" id="KW-1185">Reference proteome</keyword>
<dbReference type="InterPro" id="IPR051414">
    <property type="entry name" value="Adenylate-forming_Reductase"/>
</dbReference>
<evidence type="ECO:0000313" key="4">
    <source>
        <dbReference type="EMBL" id="KAJ7647851.1"/>
    </source>
</evidence>
<evidence type="ECO:0000256" key="1">
    <source>
        <dbReference type="ARBA" id="ARBA00022450"/>
    </source>
</evidence>
<evidence type="ECO:0000259" key="3">
    <source>
        <dbReference type="Pfam" id="PF00501"/>
    </source>
</evidence>
<dbReference type="SUPFAM" id="SSF47336">
    <property type="entry name" value="ACP-like"/>
    <property type="match status" value="1"/>
</dbReference>
<gene>
    <name evidence="4" type="ORF">FB45DRAFT_732988</name>
</gene>
<name>A0AAD7CGH2_9AGAR</name>
<dbReference type="InterPro" id="IPR000873">
    <property type="entry name" value="AMP-dep_synth/lig_dom"/>
</dbReference>
<dbReference type="InterPro" id="IPR036736">
    <property type="entry name" value="ACP-like_sf"/>
</dbReference>
<protein>
    <recommendedName>
        <fullName evidence="3">AMP-dependent synthetase/ligase domain-containing protein</fullName>
    </recommendedName>
</protein>
<dbReference type="Proteomes" id="UP001221142">
    <property type="component" value="Unassembled WGS sequence"/>
</dbReference>
<sequence length="652" mass="71760">MSSVPCLETIPDVITGNLQKNPGDPFWIYADTRFDKLVTITQLEFGRATHRAAHLLRPSREGPDGQVVALLSESDTMLYNAVLVGLMTANYVAFPISPRNSAPAIYQLLRGSSCHDIVATCVTLAPLLDRLRTHIADVDPAYGLNIQEMPAFQKIYPHLGIETSAHAFKPYPQPQNPPDVDDICMYIHSSGSTGFPKAIPQRFCILPHWFTVATGIKELRENVQSPISNLSLPSFHLYGLRSQVFQPLFGIPVAIYPPRALSPELLPMAPTPDSILEHTRKTGCRSLSTVPTLLVTWYNSPESLEYLTSLHTIIWGGGPLPQRVGDGLVDAGIHLISGYGTTETGSITDSRPYPGDDKDWSWFRVSDRVKVRWVPQGDGTFECQLLRTGNHFPMVENLPDVRGYATSDLCINHPTKKHLWRVVGRLDDTIIHSSGEKTVPAPMENIIGANPLVKGALIFGRERPQTGVLIETPPDVPLDVNDPIQVAEMRNKVWPVIQEANSIAPGFSRVFKEMILFASPDRPLPRAGKGTILRKAALDLYAAEIDLIYKAVDDQLSVVDSIEPPASWDAGSLEPWLMDLAANVCSFTDISPTVDLRQQGFDSLTSTVFRLHIIKVLRTGDRATAAAAIPQNLVYARPTIAELATFLEALVA</sequence>
<dbReference type="Gene3D" id="1.10.1200.10">
    <property type="entry name" value="ACP-like"/>
    <property type="match status" value="1"/>
</dbReference>
<accession>A0AAD7CGH2</accession>
<feature type="non-terminal residue" evidence="4">
    <location>
        <position position="1"/>
    </location>
</feature>
<proteinExistence type="predicted"/>
<dbReference type="Pfam" id="PF23562">
    <property type="entry name" value="AMP-binding_C_3"/>
    <property type="match status" value="1"/>
</dbReference>
<dbReference type="InterPro" id="IPR042099">
    <property type="entry name" value="ANL_N_sf"/>
</dbReference>
<dbReference type="AlphaFoldDB" id="A0AAD7CGH2"/>
<reference evidence="4" key="1">
    <citation type="submission" date="2023-03" db="EMBL/GenBank/DDBJ databases">
        <title>Massive genome expansion in bonnet fungi (Mycena s.s.) driven by repeated elements and novel gene families across ecological guilds.</title>
        <authorList>
            <consortium name="Lawrence Berkeley National Laboratory"/>
            <person name="Harder C.B."/>
            <person name="Miyauchi S."/>
            <person name="Viragh M."/>
            <person name="Kuo A."/>
            <person name="Thoen E."/>
            <person name="Andreopoulos B."/>
            <person name="Lu D."/>
            <person name="Skrede I."/>
            <person name="Drula E."/>
            <person name="Henrissat B."/>
            <person name="Morin E."/>
            <person name="Kohler A."/>
            <person name="Barry K."/>
            <person name="LaButti K."/>
            <person name="Morin E."/>
            <person name="Salamov A."/>
            <person name="Lipzen A."/>
            <person name="Mereny Z."/>
            <person name="Hegedus B."/>
            <person name="Baldrian P."/>
            <person name="Stursova M."/>
            <person name="Weitz H."/>
            <person name="Taylor A."/>
            <person name="Grigoriev I.V."/>
            <person name="Nagy L.G."/>
            <person name="Martin F."/>
            <person name="Kauserud H."/>
        </authorList>
    </citation>
    <scope>NUCLEOTIDE SEQUENCE</scope>
    <source>
        <strain evidence="4">9284</strain>
    </source>
</reference>
<dbReference type="SUPFAM" id="SSF56801">
    <property type="entry name" value="Acetyl-CoA synthetase-like"/>
    <property type="match status" value="1"/>
</dbReference>
<dbReference type="InterPro" id="IPR020845">
    <property type="entry name" value="AMP-binding_CS"/>
</dbReference>
<keyword evidence="1" id="KW-0596">Phosphopantetheine</keyword>
<dbReference type="EMBL" id="JARKIF010000002">
    <property type="protein sequence ID" value="KAJ7647851.1"/>
    <property type="molecule type" value="Genomic_DNA"/>
</dbReference>
<evidence type="ECO:0000313" key="5">
    <source>
        <dbReference type="Proteomes" id="UP001221142"/>
    </source>
</evidence>
<evidence type="ECO:0000256" key="2">
    <source>
        <dbReference type="ARBA" id="ARBA00022553"/>
    </source>
</evidence>
<comment type="caution">
    <text evidence="4">The sequence shown here is derived from an EMBL/GenBank/DDBJ whole genome shotgun (WGS) entry which is preliminary data.</text>
</comment>
<dbReference type="PANTHER" id="PTHR43439:SF2">
    <property type="entry name" value="ENZYME, PUTATIVE (JCVI)-RELATED"/>
    <property type="match status" value="1"/>
</dbReference>
<keyword evidence="2" id="KW-0597">Phosphoprotein</keyword>
<dbReference type="Gene3D" id="3.40.50.12780">
    <property type="entry name" value="N-terminal domain of ligase-like"/>
    <property type="match status" value="1"/>
</dbReference>
<feature type="domain" description="AMP-dependent synthetase/ligase" evidence="3">
    <location>
        <begin position="19"/>
        <end position="351"/>
    </location>
</feature>